<comment type="caution">
    <text evidence="2">The sequence shown here is derived from an EMBL/GenBank/DDBJ whole genome shotgun (WGS) entry which is preliminary data.</text>
</comment>
<keyword evidence="3" id="KW-1185">Reference proteome</keyword>
<reference evidence="2 3" key="1">
    <citation type="journal article" date="2018" name="Nat. Ecol. Evol.">
        <title>Genomic signatures of mitonuclear coevolution across populations of Tigriopus californicus.</title>
        <authorList>
            <person name="Barreto F.S."/>
            <person name="Watson E.T."/>
            <person name="Lima T.G."/>
            <person name="Willett C.S."/>
            <person name="Edmands S."/>
            <person name="Li W."/>
            <person name="Burton R.S."/>
        </authorList>
    </citation>
    <scope>NUCLEOTIDE SEQUENCE [LARGE SCALE GENOMIC DNA]</scope>
    <source>
        <strain evidence="2 3">San Diego</strain>
    </source>
</reference>
<name>A0A553PTL9_TIGCA</name>
<feature type="signal peptide" evidence="1">
    <location>
        <begin position="1"/>
        <end position="16"/>
    </location>
</feature>
<dbReference type="AlphaFoldDB" id="A0A553PTL9"/>
<evidence type="ECO:0000313" key="3">
    <source>
        <dbReference type="Proteomes" id="UP000318571"/>
    </source>
</evidence>
<organism evidence="2 3">
    <name type="scientific">Tigriopus californicus</name>
    <name type="common">Marine copepod</name>
    <dbReference type="NCBI Taxonomy" id="6832"/>
    <lineage>
        <taxon>Eukaryota</taxon>
        <taxon>Metazoa</taxon>
        <taxon>Ecdysozoa</taxon>
        <taxon>Arthropoda</taxon>
        <taxon>Crustacea</taxon>
        <taxon>Multicrustacea</taxon>
        <taxon>Hexanauplia</taxon>
        <taxon>Copepoda</taxon>
        <taxon>Harpacticoida</taxon>
        <taxon>Harpacticidae</taxon>
        <taxon>Tigriopus</taxon>
    </lineage>
</organism>
<gene>
    <name evidence="2" type="ORF">TCAL_09940</name>
</gene>
<accession>A0A553PTL9</accession>
<evidence type="ECO:0000256" key="1">
    <source>
        <dbReference type="SAM" id="SignalP"/>
    </source>
</evidence>
<proteinExistence type="predicted"/>
<evidence type="ECO:0000313" key="2">
    <source>
        <dbReference type="EMBL" id="TRY81033.1"/>
    </source>
</evidence>
<sequence length="316" mass="34338">MLAVLLVTLVWAVSTAYFGISTINAIDNSTPSTDLISTNIFLTTKPYTAPTTTTTIITTTTTTTTTTSAIAQSLRLQIENALNGDPIPGALVTLQSDVTRQMIQAEIDSNGLFVASVGSIGQEVMVTIEHDGFISLQDYVITSSSAQSDSARVISMSPVFDTDVSKRMVLNWNPYAVNLDTLVLQFAIGRDDEDCVVFYANRMCGNMNLDRDVLHGKDGGETVTWKNEDEFGYAIVIADFSGANEYSLIETEAKMIIYVDDGFVLSLDIPKEEPSPRSRFWVVGCLKGSRGASSFVEVNKIVDDDPANDPDLCFST</sequence>
<dbReference type="Proteomes" id="UP000318571">
    <property type="component" value="Chromosome 12"/>
</dbReference>
<evidence type="ECO:0008006" key="4">
    <source>
        <dbReference type="Google" id="ProtNLM"/>
    </source>
</evidence>
<dbReference type="EMBL" id="VCGU01000001">
    <property type="protein sequence ID" value="TRY81033.1"/>
    <property type="molecule type" value="Genomic_DNA"/>
</dbReference>
<protein>
    <recommendedName>
        <fullName evidence="4">Carboxypeptidase regulatory-like domain-containing protein</fullName>
    </recommendedName>
</protein>
<keyword evidence="1" id="KW-0732">Signal</keyword>
<feature type="chain" id="PRO_5022241273" description="Carboxypeptidase regulatory-like domain-containing protein" evidence="1">
    <location>
        <begin position="17"/>
        <end position="316"/>
    </location>
</feature>